<feature type="domain" description="BURP" evidence="1">
    <location>
        <begin position="1"/>
        <end position="102"/>
    </location>
</feature>
<proteinExistence type="predicted"/>
<sequence>MHSSSLQKYRVLEAPKEIESSRKVACHPMPYPYAVFFCHYDDDSSETRVCKVSIGENTKDRVDAAAACHMDSASAALLSLTNKQGKSPMCHFFSAGDLIWVQ</sequence>
<dbReference type="PROSITE" id="PS51277">
    <property type="entry name" value="BURP"/>
    <property type="match status" value="1"/>
</dbReference>
<dbReference type="PANTHER" id="PTHR31236:SF45">
    <property type="entry name" value="BURP DOMAIN-CONTAINING PROTEIN"/>
    <property type="match status" value="1"/>
</dbReference>
<dbReference type="AlphaFoldDB" id="A0A6A2XN21"/>
<dbReference type="InterPro" id="IPR004873">
    <property type="entry name" value="BURP_dom"/>
</dbReference>
<evidence type="ECO:0000313" key="3">
    <source>
        <dbReference type="Proteomes" id="UP000436088"/>
    </source>
</evidence>
<dbReference type="Proteomes" id="UP000436088">
    <property type="component" value="Unassembled WGS sequence"/>
</dbReference>
<reference evidence="2" key="1">
    <citation type="submission" date="2019-09" db="EMBL/GenBank/DDBJ databases">
        <title>Draft genome information of white flower Hibiscus syriacus.</title>
        <authorList>
            <person name="Kim Y.-M."/>
        </authorList>
    </citation>
    <scope>NUCLEOTIDE SEQUENCE [LARGE SCALE GENOMIC DNA]</scope>
    <source>
        <strain evidence="2">YM2019G1</strain>
    </source>
</reference>
<dbReference type="Pfam" id="PF03181">
    <property type="entry name" value="BURP"/>
    <property type="match status" value="1"/>
</dbReference>
<evidence type="ECO:0000313" key="2">
    <source>
        <dbReference type="EMBL" id="KAE8668355.1"/>
    </source>
</evidence>
<evidence type="ECO:0000259" key="1">
    <source>
        <dbReference type="PROSITE" id="PS51277"/>
    </source>
</evidence>
<organism evidence="2 3">
    <name type="scientific">Hibiscus syriacus</name>
    <name type="common">Rose of Sharon</name>
    <dbReference type="NCBI Taxonomy" id="106335"/>
    <lineage>
        <taxon>Eukaryota</taxon>
        <taxon>Viridiplantae</taxon>
        <taxon>Streptophyta</taxon>
        <taxon>Embryophyta</taxon>
        <taxon>Tracheophyta</taxon>
        <taxon>Spermatophyta</taxon>
        <taxon>Magnoliopsida</taxon>
        <taxon>eudicotyledons</taxon>
        <taxon>Gunneridae</taxon>
        <taxon>Pentapetalae</taxon>
        <taxon>rosids</taxon>
        <taxon>malvids</taxon>
        <taxon>Malvales</taxon>
        <taxon>Malvaceae</taxon>
        <taxon>Malvoideae</taxon>
        <taxon>Hibiscus</taxon>
    </lineage>
</organism>
<dbReference type="EMBL" id="VEPZ02001555">
    <property type="protein sequence ID" value="KAE8668355.1"/>
    <property type="molecule type" value="Genomic_DNA"/>
</dbReference>
<gene>
    <name evidence="2" type="ORF">F3Y22_tig00112343pilonHSYRG00184</name>
</gene>
<accession>A0A6A2XN21</accession>
<protein>
    <recommendedName>
        <fullName evidence="1">BURP domain-containing protein</fullName>
    </recommendedName>
</protein>
<name>A0A6A2XN21_HIBSY</name>
<comment type="caution">
    <text evidence="2">The sequence shown here is derived from an EMBL/GenBank/DDBJ whole genome shotgun (WGS) entry which is preliminary data.</text>
</comment>
<dbReference type="PANTHER" id="PTHR31236">
    <property type="entry name" value="BURP DOMAIN PROTEIN USPL1-LIKE"/>
    <property type="match status" value="1"/>
</dbReference>
<dbReference type="InterPro" id="IPR044816">
    <property type="entry name" value="BURP"/>
</dbReference>
<keyword evidence="3" id="KW-1185">Reference proteome</keyword>